<feature type="transmembrane region" description="Helical" evidence="10">
    <location>
        <begin position="627"/>
        <end position="649"/>
    </location>
</feature>
<dbReference type="GO" id="GO:0004984">
    <property type="term" value="F:olfactory receptor activity"/>
    <property type="evidence" value="ECO:0007669"/>
    <property type="project" value="InterPro"/>
</dbReference>
<feature type="transmembrane region" description="Helical" evidence="10">
    <location>
        <begin position="270"/>
        <end position="289"/>
    </location>
</feature>
<feature type="transmembrane region" description="Helical" evidence="10">
    <location>
        <begin position="35"/>
        <end position="54"/>
    </location>
</feature>
<dbReference type="Proteomes" id="UP001107558">
    <property type="component" value="Chromosome 1"/>
</dbReference>
<keyword evidence="7 10" id="KW-0472">Membrane</keyword>
<keyword evidence="2" id="KW-1003">Cell membrane</keyword>
<dbReference type="PANTHER" id="PTHR21137:SF35">
    <property type="entry name" value="ODORANT RECEPTOR 19A-RELATED"/>
    <property type="match status" value="1"/>
</dbReference>
<evidence type="ECO:0000256" key="1">
    <source>
        <dbReference type="ARBA" id="ARBA00004651"/>
    </source>
</evidence>
<feature type="transmembrane region" description="Helical" evidence="10">
    <location>
        <begin position="158"/>
        <end position="177"/>
    </location>
</feature>
<dbReference type="GO" id="GO:0005549">
    <property type="term" value="F:odorant binding"/>
    <property type="evidence" value="ECO:0007669"/>
    <property type="project" value="InterPro"/>
</dbReference>
<evidence type="ECO:0000256" key="7">
    <source>
        <dbReference type="ARBA" id="ARBA00023136"/>
    </source>
</evidence>
<keyword evidence="6 10" id="KW-1133">Transmembrane helix</keyword>
<keyword evidence="5" id="KW-0552">Olfaction</keyword>
<protein>
    <recommendedName>
        <fullName evidence="13">Odorant receptor</fullName>
    </recommendedName>
</protein>
<dbReference type="OrthoDB" id="6604226at2759"/>
<keyword evidence="12" id="KW-1185">Reference proteome</keyword>
<name>A0A9J6CQX8_POLVA</name>
<keyword evidence="3" id="KW-0716">Sensory transduction</keyword>
<keyword evidence="4 10" id="KW-0812">Transmembrane</keyword>
<feature type="transmembrane region" description="Helical" evidence="10">
    <location>
        <begin position="702"/>
        <end position="721"/>
    </location>
</feature>
<evidence type="ECO:0000256" key="8">
    <source>
        <dbReference type="ARBA" id="ARBA00023170"/>
    </source>
</evidence>
<dbReference type="PANTHER" id="PTHR21137">
    <property type="entry name" value="ODORANT RECEPTOR"/>
    <property type="match status" value="1"/>
</dbReference>
<feature type="transmembrane region" description="Helical" evidence="10">
    <location>
        <begin position="602"/>
        <end position="621"/>
    </location>
</feature>
<evidence type="ECO:0000256" key="10">
    <source>
        <dbReference type="SAM" id="Phobius"/>
    </source>
</evidence>
<evidence type="ECO:0000256" key="6">
    <source>
        <dbReference type="ARBA" id="ARBA00022989"/>
    </source>
</evidence>
<dbReference type="InterPro" id="IPR004117">
    <property type="entry name" value="7tm6_olfct_rcpt"/>
</dbReference>
<evidence type="ECO:0008006" key="13">
    <source>
        <dbReference type="Google" id="ProtNLM"/>
    </source>
</evidence>
<evidence type="ECO:0000256" key="2">
    <source>
        <dbReference type="ARBA" id="ARBA00022475"/>
    </source>
</evidence>
<evidence type="ECO:0000256" key="3">
    <source>
        <dbReference type="ARBA" id="ARBA00022606"/>
    </source>
</evidence>
<comment type="caution">
    <text evidence="11">The sequence shown here is derived from an EMBL/GenBank/DDBJ whole genome shotgun (WGS) entry which is preliminary data.</text>
</comment>
<dbReference type="AlphaFoldDB" id="A0A9J6CQX8"/>
<dbReference type="EMBL" id="JADBJN010000001">
    <property type="protein sequence ID" value="KAG5684279.1"/>
    <property type="molecule type" value="Genomic_DNA"/>
</dbReference>
<feature type="transmembrane region" description="Helical" evidence="10">
    <location>
        <begin position="520"/>
        <end position="541"/>
    </location>
</feature>
<feature type="transmembrane region" description="Helical" evidence="10">
    <location>
        <begin position="423"/>
        <end position="442"/>
    </location>
</feature>
<feature type="transmembrane region" description="Helical" evidence="10">
    <location>
        <begin position="482"/>
        <end position="500"/>
    </location>
</feature>
<evidence type="ECO:0000313" key="12">
    <source>
        <dbReference type="Proteomes" id="UP001107558"/>
    </source>
</evidence>
<feature type="transmembrane region" description="Helical" evidence="10">
    <location>
        <begin position="117"/>
        <end position="138"/>
    </location>
</feature>
<comment type="subcellular location">
    <subcellularLocation>
        <location evidence="1">Cell membrane</location>
        <topology evidence="1">Multi-pass membrane protein</topology>
    </subcellularLocation>
</comment>
<keyword evidence="9" id="KW-0807">Transducer</keyword>
<evidence type="ECO:0000256" key="9">
    <source>
        <dbReference type="ARBA" id="ARBA00023224"/>
    </source>
</evidence>
<evidence type="ECO:0000313" key="11">
    <source>
        <dbReference type="EMBL" id="KAG5684279.1"/>
    </source>
</evidence>
<proteinExistence type="predicted"/>
<reference evidence="11" key="1">
    <citation type="submission" date="2021-03" db="EMBL/GenBank/DDBJ databases">
        <title>Chromosome level genome of the anhydrobiotic midge Polypedilum vanderplanki.</title>
        <authorList>
            <person name="Yoshida Y."/>
            <person name="Kikawada T."/>
            <person name="Gusev O."/>
        </authorList>
    </citation>
    <scope>NUCLEOTIDE SEQUENCE</scope>
    <source>
        <strain evidence="11">NIAS01</strain>
        <tissue evidence="11">Whole body or cell culture</tissue>
    </source>
</reference>
<organism evidence="11 12">
    <name type="scientific">Polypedilum vanderplanki</name>
    <name type="common">Sleeping chironomid midge</name>
    <dbReference type="NCBI Taxonomy" id="319348"/>
    <lineage>
        <taxon>Eukaryota</taxon>
        <taxon>Metazoa</taxon>
        <taxon>Ecdysozoa</taxon>
        <taxon>Arthropoda</taxon>
        <taxon>Hexapoda</taxon>
        <taxon>Insecta</taxon>
        <taxon>Pterygota</taxon>
        <taxon>Neoptera</taxon>
        <taxon>Endopterygota</taxon>
        <taxon>Diptera</taxon>
        <taxon>Nematocera</taxon>
        <taxon>Chironomoidea</taxon>
        <taxon>Chironomidae</taxon>
        <taxon>Chironominae</taxon>
        <taxon>Polypedilum</taxon>
        <taxon>Polypedilum</taxon>
    </lineage>
</organism>
<dbReference type="GO" id="GO:0007165">
    <property type="term" value="P:signal transduction"/>
    <property type="evidence" value="ECO:0007669"/>
    <property type="project" value="UniProtKB-KW"/>
</dbReference>
<feature type="transmembrane region" description="Helical" evidence="10">
    <location>
        <begin position="60"/>
        <end position="81"/>
    </location>
</feature>
<gene>
    <name evidence="11" type="ORF">PVAND_013515</name>
</gene>
<dbReference type="Pfam" id="PF02949">
    <property type="entry name" value="7tm_6"/>
    <property type="match status" value="2"/>
</dbReference>
<evidence type="ECO:0000256" key="4">
    <source>
        <dbReference type="ARBA" id="ARBA00022692"/>
    </source>
</evidence>
<accession>A0A9J6CQX8</accession>
<feature type="transmembrane region" description="Helical" evidence="10">
    <location>
        <begin position="240"/>
        <end position="264"/>
    </location>
</feature>
<sequence length="727" mass="85432">MLLNREPFKTLFKFFTFIGLWDEISVKQKRWTHTIPLIFATAFPIFIALSVFQAEKLEDILGAIEIVPLLTMNLISVFVFLKKKRKYKKLIRIVDQIEIENPDSVSLIYRYFPYLKIWFIFMAFSCISLDLIFIISPLFFGKFIFNIFTPTFMVDDQIYFYFTWVIQVFGSFYQAILTGSLHEFRCSLLLLLNNVMQYLSHSMRTIRLFRGSSRDTKKEIVKCVKLHLNIKKFLDIYIELNAVLLYAILYYTSTSLVCCIFVVANSEDGLKTHMFSICLVFFVLSQIFVPCYHGTNIKYQSEQFTYDLFSSDWNQTDFKCRKMLVFMMESTKKSMQLKALGFGAINLDFFLQFISETQQRMLLDREPYRLMFKIFTFLGFWDEISLGQRTLTMIAPIVEVISCALCISLSTLQSKDLRDVLDVAKAIAFLVFVLYAFVLFMVKKSEVEDLIELIDDIEEENSELTPFIDNICKLIKHRFHTIMIFTVIIFVLFIITPFIINRPMFPMITPKILQGTNSMFFISWISQNLMGSYVYIFFVPWHEFRCGLLMTLEAILKGMRHKVTEIKCDSLVIKEDLVKCIKLHLRVQEFLKLYKSICIGEIYLLLFFSTFVIVSVVFNMANSNDDIKANCFALLYVSLVLLQMLLACYHGSTIENQSEKLVYDLFSIDWLQFDIKERKMLIIMMENMKKVMSLKDFGFSEINLEFFVQVVNFVYSMYAVLQSMKHV</sequence>
<evidence type="ECO:0000256" key="5">
    <source>
        <dbReference type="ARBA" id="ARBA00022725"/>
    </source>
</evidence>
<dbReference type="GO" id="GO:0005886">
    <property type="term" value="C:plasma membrane"/>
    <property type="evidence" value="ECO:0007669"/>
    <property type="project" value="UniProtKB-SubCell"/>
</dbReference>
<keyword evidence="8" id="KW-0675">Receptor</keyword>